<dbReference type="Pfam" id="PF00615">
    <property type="entry name" value="RGS"/>
    <property type="match status" value="1"/>
</dbReference>
<evidence type="ECO:0000256" key="1">
    <source>
        <dbReference type="SAM" id="MobiDB-lite"/>
    </source>
</evidence>
<protein>
    <recommendedName>
        <fullName evidence="2">RGS domain-containing protein</fullName>
    </recommendedName>
</protein>
<keyword evidence="4" id="KW-1185">Reference proteome</keyword>
<dbReference type="PROSITE" id="PS50132">
    <property type="entry name" value="RGS"/>
    <property type="match status" value="1"/>
</dbReference>
<dbReference type="SUPFAM" id="SSF48097">
    <property type="entry name" value="Regulator of G-protein signaling, RGS"/>
    <property type="match status" value="1"/>
</dbReference>
<dbReference type="PANTHER" id="PTHR10845:SF192">
    <property type="entry name" value="DOUBLE HIT, ISOFORM B"/>
    <property type="match status" value="1"/>
</dbReference>
<proteinExistence type="predicted"/>
<dbReference type="InterPro" id="IPR036305">
    <property type="entry name" value="RGS_sf"/>
</dbReference>
<accession>A0A7M5U519</accession>
<evidence type="ECO:0000313" key="4">
    <source>
        <dbReference type="Proteomes" id="UP000594262"/>
    </source>
</evidence>
<dbReference type="InterPro" id="IPR016137">
    <property type="entry name" value="RGS"/>
</dbReference>
<dbReference type="OrthoDB" id="10266999at2759"/>
<dbReference type="InterPro" id="IPR044926">
    <property type="entry name" value="RGS_subdomain_2"/>
</dbReference>
<reference evidence="3" key="1">
    <citation type="submission" date="2021-01" db="UniProtKB">
        <authorList>
            <consortium name="EnsemblMetazoa"/>
        </authorList>
    </citation>
    <scope>IDENTIFICATION</scope>
</reference>
<dbReference type="EnsemblMetazoa" id="CLYHEMT006309.2">
    <property type="protein sequence ID" value="CLYHEMP006309.2"/>
    <property type="gene ID" value="CLYHEMG006309"/>
</dbReference>
<dbReference type="PANTHER" id="PTHR10845">
    <property type="entry name" value="REGULATOR OF G PROTEIN SIGNALING"/>
    <property type="match status" value="1"/>
</dbReference>
<dbReference type="SMART" id="SM00315">
    <property type="entry name" value="RGS"/>
    <property type="match status" value="1"/>
</dbReference>
<dbReference type="PRINTS" id="PR01301">
    <property type="entry name" value="RGSPROTEIN"/>
</dbReference>
<dbReference type="Gene3D" id="1.10.167.10">
    <property type="entry name" value="Regulator of G-protein Signalling 4, domain 2"/>
    <property type="match status" value="1"/>
</dbReference>
<feature type="region of interest" description="Disordered" evidence="1">
    <location>
        <begin position="1"/>
        <end position="52"/>
    </location>
</feature>
<evidence type="ECO:0000259" key="2">
    <source>
        <dbReference type="PROSITE" id="PS50132"/>
    </source>
</evidence>
<name>A0A7M5U519_9CNID</name>
<dbReference type="Proteomes" id="UP000594262">
    <property type="component" value="Unplaced"/>
</dbReference>
<organism evidence="3 4">
    <name type="scientific">Clytia hemisphaerica</name>
    <dbReference type="NCBI Taxonomy" id="252671"/>
    <lineage>
        <taxon>Eukaryota</taxon>
        <taxon>Metazoa</taxon>
        <taxon>Cnidaria</taxon>
        <taxon>Hydrozoa</taxon>
        <taxon>Hydroidolina</taxon>
        <taxon>Leptothecata</taxon>
        <taxon>Obeliida</taxon>
        <taxon>Clytiidae</taxon>
        <taxon>Clytia</taxon>
    </lineage>
</organism>
<feature type="domain" description="RGS" evidence="2">
    <location>
        <begin position="86"/>
        <end position="201"/>
    </location>
</feature>
<sequence length="202" mass="23604">MYTSSTISNSSCGFDPCSEEKSMGGGSSAIAPEEQSNRSCEKRSKKSNTSSSTCCGCFSMDGHYSEDEEDIEKRTLREEARSWANNFERLLRHNVGQKVFQEFLQAQFSDENLRFWIEAEKYLNMTEEERMKRAKSLYEDFVSSISPCEVSLDAYHRNQIEKEMDTAPKNLFKNAQDYIYCLMYRDCFPRFLKSKLYKRLCR</sequence>
<feature type="compositionally biased region" description="Polar residues" evidence="1">
    <location>
        <begin position="1"/>
        <end position="12"/>
    </location>
</feature>
<dbReference type="AlphaFoldDB" id="A0A7M5U519"/>
<evidence type="ECO:0000313" key="3">
    <source>
        <dbReference type="EnsemblMetazoa" id="CLYHEMP006309.2"/>
    </source>
</evidence>